<name>A0AAD4ESR8_9PEZI</name>
<evidence type="ECO:0000313" key="4">
    <source>
        <dbReference type="Proteomes" id="UP001197093"/>
    </source>
</evidence>
<evidence type="ECO:0000256" key="2">
    <source>
        <dbReference type="SAM" id="Phobius"/>
    </source>
</evidence>
<feature type="region of interest" description="Disordered" evidence="1">
    <location>
        <begin position="401"/>
        <end position="505"/>
    </location>
</feature>
<sequence length="505" mass="53334">MAVEGATEALVAAFFFGIVLNAASAALVLYIRGYGLAAVFRDSQRLVLVLFLLSAALWAQIDFIAILLDTTKSSTPCQIGLIFSTIFDQFARFSIEQFLLWALNHDNGAKLSVMQLIPQVLVLARFLAGAVFIGFTRPQTDDFCVATTSALPVGILVTALDGVIILLLIIRAYSAGGVAKENGAGKGVDADKARALIGSMPPEAPSPRRLNISRDISTSDTDYPPSRFEDLKEAAIRSSTTFVNPRQAPRVKDETSIGYPFVMDRALAEPMPPLPASIAPASGLARKLDRSASMKKNGPGLAKGKISISRPILQENAGQNPLSKIAVMDLQAAAVADRERRAKVQEEEESMPVSRSSGPLLGMAPEEVLKRGISLKRKEVGSVATRESVFPGALDVAVASTTSAQLSPGGEEARRRSPRTGASTGTGSSTGTVADASSRTDEAPVRIATERPGSLAAGSIEGEYPAIENPTVSKDPTSGTDKDSSTEASNHWASVEPKGTRAQGR</sequence>
<keyword evidence="4" id="KW-1185">Reference proteome</keyword>
<feature type="transmembrane region" description="Helical" evidence="2">
    <location>
        <begin position="150"/>
        <end position="170"/>
    </location>
</feature>
<feature type="compositionally biased region" description="Low complexity" evidence="1">
    <location>
        <begin position="419"/>
        <end position="437"/>
    </location>
</feature>
<protein>
    <submittedName>
        <fullName evidence="3">Uncharacterized protein</fullName>
    </submittedName>
</protein>
<keyword evidence="2" id="KW-0812">Transmembrane</keyword>
<gene>
    <name evidence="3" type="ORF">NEMBOFW57_008955</name>
</gene>
<organism evidence="3 4">
    <name type="scientific">Staphylotrichum longicolle</name>
    <dbReference type="NCBI Taxonomy" id="669026"/>
    <lineage>
        <taxon>Eukaryota</taxon>
        <taxon>Fungi</taxon>
        <taxon>Dikarya</taxon>
        <taxon>Ascomycota</taxon>
        <taxon>Pezizomycotina</taxon>
        <taxon>Sordariomycetes</taxon>
        <taxon>Sordariomycetidae</taxon>
        <taxon>Sordariales</taxon>
        <taxon>Chaetomiaceae</taxon>
        <taxon>Staphylotrichum</taxon>
    </lineage>
</organism>
<dbReference type="Proteomes" id="UP001197093">
    <property type="component" value="Unassembled WGS sequence"/>
</dbReference>
<feature type="transmembrane region" description="Helical" evidence="2">
    <location>
        <begin position="116"/>
        <end position="135"/>
    </location>
</feature>
<feature type="region of interest" description="Disordered" evidence="1">
    <location>
        <begin position="199"/>
        <end position="224"/>
    </location>
</feature>
<dbReference type="AlphaFoldDB" id="A0AAD4ESR8"/>
<keyword evidence="2" id="KW-1133">Transmembrane helix</keyword>
<feature type="compositionally biased region" description="Polar residues" evidence="1">
    <location>
        <begin position="470"/>
        <end position="479"/>
    </location>
</feature>
<evidence type="ECO:0000313" key="3">
    <source>
        <dbReference type="EMBL" id="KAG7286644.1"/>
    </source>
</evidence>
<feature type="transmembrane region" description="Helical" evidence="2">
    <location>
        <begin position="46"/>
        <end position="68"/>
    </location>
</feature>
<feature type="transmembrane region" description="Helical" evidence="2">
    <location>
        <begin position="12"/>
        <end position="34"/>
    </location>
</feature>
<evidence type="ECO:0000256" key="1">
    <source>
        <dbReference type="SAM" id="MobiDB-lite"/>
    </source>
</evidence>
<comment type="caution">
    <text evidence="3">The sequence shown here is derived from an EMBL/GenBank/DDBJ whole genome shotgun (WGS) entry which is preliminary data.</text>
</comment>
<feature type="region of interest" description="Disordered" evidence="1">
    <location>
        <begin position="339"/>
        <end position="361"/>
    </location>
</feature>
<proteinExistence type="predicted"/>
<reference evidence="3" key="1">
    <citation type="submission" date="2023-02" db="EMBL/GenBank/DDBJ databases">
        <authorList>
            <person name="Palmer J.M."/>
        </authorList>
    </citation>
    <scope>NUCLEOTIDE SEQUENCE</scope>
    <source>
        <strain evidence="3">FW57</strain>
    </source>
</reference>
<dbReference type="EMBL" id="JAHCVI010000004">
    <property type="protein sequence ID" value="KAG7286644.1"/>
    <property type="molecule type" value="Genomic_DNA"/>
</dbReference>
<keyword evidence="2" id="KW-0472">Membrane</keyword>
<accession>A0AAD4ESR8</accession>
<feature type="transmembrane region" description="Helical" evidence="2">
    <location>
        <begin position="80"/>
        <end position="104"/>
    </location>
</feature>